<evidence type="ECO:0000256" key="1">
    <source>
        <dbReference type="ARBA" id="ARBA00022679"/>
    </source>
</evidence>
<dbReference type="PANTHER" id="PTHR31896:SF12">
    <property type="entry name" value="HXXXD-TYPE ACYL-TRANSFERASE FAMILY PROTEIN"/>
    <property type="match status" value="1"/>
</dbReference>
<gene>
    <name evidence="3" type="primary">LOC116213075</name>
</gene>
<dbReference type="OrthoDB" id="1862401at2759"/>
<reference evidence="2" key="1">
    <citation type="journal article" date="2020" name="Plant Biotechnol. J.">
        <title>The pomegranate (Punica granatum L.) draft genome dissects genetic divergence between soft- and hard-seeded cultivars.</title>
        <authorList>
            <person name="Luo X."/>
            <person name="Li H."/>
            <person name="Wu Z."/>
            <person name="Yao W."/>
            <person name="Zhao P."/>
            <person name="Cao D."/>
            <person name="Yu H."/>
            <person name="Li K."/>
            <person name="Poudel K."/>
            <person name="Zhao D."/>
            <person name="Zhang F."/>
            <person name="Xia X."/>
            <person name="Chen L."/>
            <person name="Wang Q."/>
            <person name="Jing D."/>
            <person name="Cao S."/>
        </authorList>
    </citation>
    <scope>NUCLEOTIDE SEQUENCE [LARGE SCALE GENOMIC DNA]</scope>
    <source>
        <strain evidence="2">cv. Tunisia</strain>
    </source>
</reference>
<keyword evidence="1" id="KW-0808">Transferase</keyword>
<dbReference type="PANTHER" id="PTHR31896">
    <property type="entry name" value="FAMILY REGULATORY PROTEIN, PUTATIVE (AFU_ORTHOLOGUE AFUA_3G14730)-RELATED"/>
    <property type="match status" value="1"/>
</dbReference>
<reference evidence="3" key="2">
    <citation type="submission" date="2025-08" db="UniProtKB">
        <authorList>
            <consortium name="RefSeq"/>
        </authorList>
    </citation>
    <scope>IDENTIFICATION</scope>
    <source>
        <tissue evidence="3">Leaf</tissue>
    </source>
</reference>
<dbReference type="RefSeq" id="XP_031403745.1">
    <property type="nucleotide sequence ID" value="XM_031547885.1"/>
</dbReference>
<dbReference type="AlphaFoldDB" id="A0A6P8E8Y0"/>
<organism evidence="2 3">
    <name type="scientific">Punica granatum</name>
    <name type="common">Pomegranate</name>
    <dbReference type="NCBI Taxonomy" id="22663"/>
    <lineage>
        <taxon>Eukaryota</taxon>
        <taxon>Viridiplantae</taxon>
        <taxon>Streptophyta</taxon>
        <taxon>Embryophyta</taxon>
        <taxon>Tracheophyta</taxon>
        <taxon>Spermatophyta</taxon>
        <taxon>Magnoliopsida</taxon>
        <taxon>eudicotyledons</taxon>
        <taxon>Gunneridae</taxon>
        <taxon>Pentapetalae</taxon>
        <taxon>rosids</taxon>
        <taxon>malvids</taxon>
        <taxon>Myrtales</taxon>
        <taxon>Lythraceae</taxon>
        <taxon>Punica</taxon>
    </lineage>
</organism>
<dbReference type="InterPro" id="IPR023213">
    <property type="entry name" value="CAT-like_dom_sf"/>
</dbReference>
<dbReference type="Pfam" id="PF02458">
    <property type="entry name" value="Transferase"/>
    <property type="match status" value="1"/>
</dbReference>
<protein>
    <submittedName>
        <fullName evidence="3">Uncharacterized acetyltransferase At3g50280-like</fullName>
    </submittedName>
</protein>
<dbReference type="Gene3D" id="3.30.559.10">
    <property type="entry name" value="Chloramphenicol acetyltransferase-like domain"/>
    <property type="match status" value="2"/>
</dbReference>
<dbReference type="InterPro" id="IPR051283">
    <property type="entry name" value="Sec_Metabolite_Acyltrans"/>
</dbReference>
<accession>A0A6P8E8Y0</accession>
<sequence>MYMYMLRTSTNDWARLPTQKTLETPLFQDHLIRSRMDSPSVQFVSDFFIQPRHAVEESKKPIYLPPWDLAMLSVHYIQKGHLFAKPQEAYTQKDFMQSFLDKLKESLALALVHFYLLAGRFKTVKSNDPHFYTICIDCLNSPGARFIQATLDMTVSEILSPVYVPPVIQSFFDHDRVVNHDGHTKSLLSIQVTELVDGVFIGCSFNHVLGDGTSFWNFFNAWSEIFKAREKGSYNNAISRPPVLRRWFPEGCEIPINLPFSDPSEFVFPYEAPVLKERVFHFSAETTARLKTQVNGECETKGKGDEISSFKALTALVWRCIIRASRFPDDQVTSCRMAANNRRRMCPPGLPPDYFGNCITAVTTYTTTGELLGGGLGAAAWLLHVAVAEHDGEKINEWHREWLRKPAIYNLRYFDPYSVMMGSSPRFTKYGPEFGLGKAVALRSGYAHKFDGKVSAYPGWEGGGSVDLEFCLPPETMAALEADNEFMAAVAV</sequence>
<evidence type="ECO:0000313" key="2">
    <source>
        <dbReference type="Proteomes" id="UP000515151"/>
    </source>
</evidence>
<keyword evidence="2" id="KW-1185">Reference proteome</keyword>
<proteinExistence type="predicted"/>
<dbReference type="Proteomes" id="UP000515151">
    <property type="component" value="Chromosome 7"/>
</dbReference>
<evidence type="ECO:0000313" key="3">
    <source>
        <dbReference type="RefSeq" id="XP_031403745.1"/>
    </source>
</evidence>
<name>A0A6P8E8Y0_PUNGR</name>
<dbReference type="GeneID" id="116213075"/>
<dbReference type="GO" id="GO:0016740">
    <property type="term" value="F:transferase activity"/>
    <property type="evidence" value="ECO:0007669"/>
    <property type="project" value="UniProtKB-KW"/>
</dbReference>